<dbReference type="InterPro" id="IPR005562">
    <property type="entry name" value="SpoVA"/>
</dbReference>
<feature type="transmembrane region" description="Helical" evidence="1">
    <location>
        <begin position="62"/>
        <end position="86"/>
    </location>
</feature>
<dbReference type="OrthoDB" id="9797988at2"/>
<comment type="caution">
    <text evidence="2">The sequence shown here is derived from an EMBL/GenBank/DDBJ whole genome shotgun (WGS) entry which is preliminary data.</text>
</comment>
<keyword evidence="3" id="KW-1185">Reference proteome</keyword>
<gene>
    <name evidence="2" type="primary">spoVAC</name>
    <name evidence="2" type="ORF">DXX99_06365</name>
</gene>
<evidence type="ECO:0000256" key="1">
    <source>
        <dbReference type="SAM" id="Phobius"/>
    </source>
</evidence>
<keyword evidence="1" id="KW-1133">Transmembrane helix</keyword>
<organism evidence="2 3">
    <name type="scientific">Ammonifex thiophilus</name>
    <dbReference type="NCBI Taxonomy" id="444093"/>
    <lineage>
        <taxon>Bacteria</taxon>
        <taxon>Bacillati</taxon>
        <taxon>Bacillota</taxon>
        <taxon>Clostridia</taxon>
        <taxon>Thermoanaerobacterales</taxon>
        <taxon>Thermoanaerobacteraceae</taxon>
        <taxon>Ammonifex</taxon>
    </lineage>
</organism>
<name>A0A3D8P5I4_9THEO</name>
<dbReference type="Proteomes" id="UP000256329">
    <property type="component" value="Unassembled WGS sequence"/>
</dbReference>
<dbReference type="AlphaFoldDB" id="A0A3D8P5I4"/>
<accession>A0A3D8P5I4</accession>
<evidence type="ECO:0000313" key="2">
    <source>
        <dbReference type="EMBL" id="RDV83047.1"/>
    </source>
</evidence>
<reference evidence="2 3" key="1">
    <citation type="submission" date="2018-08" db="EMBL/GenBank/DDBJ databases">
        <title>Form III RuBisCO-mediated autotrophy in Thermodesulfobium bacteria.</title>
        <authorList>
            <person name="Toshchakov S.V."/>
            <person name="Kublanov I.V."/>
            <person name="Frolov E."/>
            <person name="Bonch-Osmolovskaya E.A."/>
            <person name="Tourova T.P."/>
            <person name="Chernych N.A."/>
            <person name="Lebedinsky A.V."/>
        </authorList>
    </citation>
    <scope>NUCLEOTIDE SEQUENCE [LARGE SCALE GENOMIC DNA]</scope>
    <source>
        <strain evidence="2 3">SR</strain>
    </source>
</reference>
<dbReference type="PANTHER" id="PTHR38450:SF1">
    <property type="entry name" value="STAGE V SPORULATION PROTEIN AC"/>
    <property type="match status" value="1"/>
</dbReference>
<dbReference type="EMBL" id="QSLN01000007">
    <property type="protein sequence ID" value="RDV83047.1"/>
    <property type="molecule type" value="Genomic_DNA"/>
</dbReference>
<feature type="transmembrane region" description="Helical" evidence="1">
    <location>
        <begin position="92"/>
        <end position="113"/>
    </location>
</feature>
<proteinExistence type="predicted"/>
<sequence>MRQFDPSQPLEMQKRQYQQMVNRLVPRPPVWRNCLWAFGVGGLICTAGQGIVSFFQGVGLSFLDAATATSIVLVFLAAFLTGLGLYDELARYAGAGMLVPITGFANAMVAPALEARTEGLVLGVGARLFAVAGPILVFGIVTAWLSGLIYYLFGPRPPLGS</sequence>
<protein>
    <submittedName>
        <fullName evidence="2">Stage V sporulation protein AC</fullName>
    </submittedName>
</protein>
<keyword evidence="1" id="KW-0812">Transmembrane</keyword>
<evidence type="ECO:0000313" key="3">
    <source>
        <dbReference type="Proteomes" id="UP000256329"/>
    </source>
</evidence>
<dbReference type="InterPro" id="IPR014203">
    <property type="entry name" value="Spore_V_AC"/>
</dbReference>
<dbReference type="Pfam" id="PF03862">
    <property type="entry name" value="SpoVAC_SpoVAEB"/>
    <property type="match status" value="1"/>
</dbReference>
<feature type="transmembrane region" description="Helical" evidence="1">
    <location>
        <begin position="35"/>
        <end position="55"/>
    </location>
</feature>
<dbReference type="PANTHER" id="PTHR38450">
    <property type="entry name" value="STAGE V SPORULATION PROTEIN AC-RELATED"/>
    <property type="match status" value="1"/>
</dbReference>
<dbReference type="NCBIfam" id="TIGR02838">
    <property type="entry name" value="spore_V_AC"/>
    <property type="match status" value="1"/>
</dbReference>
<feature type="transmembrane region" description="Helical" evidence="1">
    <location>
        <begin position="125"/>
        <end position="153"/>
    </location>
</feature>
<keyword evidence="1" id="KW-0472">Membrane</keyword>
<dbReference type="RefSeq" id="WP_115792691.1">
    <property type="nucleotide sequence ID" value="NZ_QSLN01000007.1"/>
</dbReference>